<evidence type="ECO:0000313" key="8">
    <source>
        <dbReference type="EMBL" id="RRD05370.1"/>
    </source>
</evidence>
<protein>
    <recommendedName>
        <fullName evidence="4">Probable endolytic peptidoglycan transglycosylase RlpA</fullName>
        <ecNumber evidence="4">4.2.2.-</ecNumber>
    </recommendedName>
</protein>
<dbReference type="Pfam" id="PF03990">
    <property type="entry name" value="DUF348"/>
    <property type="match status" value="3"/>
</dbReference>
<dbReference type="InterPro" id="IPR009009">
    <property type="entry name" value="RlpA-like_DPBB"/>
</dbReference>
<evidence type="ECO:0000256" key="5">
    <source>
        <dbReference type="RuleBase" id="RU003495"/>
    </source>
</evidence>
<evidence type="ECO:0000256" key="2">
    <source>
        <dbReference type="ARBA" id="ARBA00023239"/>
    </source>
</evidence>
<evidence type="ECO:0000259" key="7">
    <source>
        <dbReference type="PROSITE" id="PS51109"/>
    </source>
</evidence>
<dbReference type="AlphaFoldDB" id="A0A3P1T7Q7"/>
<evidence type="ECO:0000256" key="3">
    <source>
        <dbReference type="ARBA" id="ARBA00023316"/>
    </source>
</evidence>
<dbReference type="InterPro" id="IPR007137">
    <property type="entry name" value="DUF348"/>
</dbReference>
<keyword evidence="2 4" id="KW-0456">Lyase</keyword>
<dbReference type="OrthoDB" id="1404170at2"/>
<dbReference type="GO" id="GO:0008932">
    <property type="term" value="F:lytic endotransglycosylase activity"/>
    <property type="evidence" value="ECO:0007669"/>
    <property type="project" value="UniProtKB-UniRule"/>
</dbReference>
<dbReference type="Proteomes" id="UP000280819">
    <property type="component" value="Unassembled WGS sequence"/>
</dbReference>
<name>A0A3P1T7Q7_9ACTN</name>
<feature type="domain" description="G5" evidence="7">
    <location>
        <begin position="198"/>
        <end position="278"/>
    </location>
</feature>
<evidence type="ECO:0000256" key="6">
    <source>
        <dbReference type="SAM" id="MobiDB-lite"/>
    </source>
</evidence>
<comment type="similarity">
    <text evidence="4 5">Belongs to the RlpA family.</text>
</comment>
<keyword evidence="1 4" id="KW-0732">Signal</keyword>
<dbReference type="InterPro" id="IPR011098">
    <property type="entry name" value="G5_dom"/>
</dbReference>
<reference evidence="8 9" key="1">
    <citation type="submission" date="2018-11" db="EMBL/GenBank/DDBJ databases">
        <title>Genomes From Bacteria Associated with the Canine Oral Cavity: a Test Case for Automated Genome-Based Taxonomic Assignment.</title>
        <authorList>
            <person name="Coil D.A."/>
            <person name="Jospin G."/>
            <person name="Darling A.E."/>
            <person name="Wallis C."/>
            <person name="Davis I.J."/>
            <person name="Harris S."/>
            <person name="Eisen J.A."/>
            <person name="Holcombe L.J."/>
            <person name="O'Flynn C."/>
        </authorList>
    </citation>
    <scope>NUCLEOTIDE SEQUENCE [LARGE SCALE GENOMIC DNA]</scope>
    <source>
        <strain evidence="8 9">OH887_COT-365</strain>
    </source>
</reference>
<evidence type="ECO:0000256" key="4">
    <source>
        <dbReference type="HAMAP-Rule" id="MF_02071"/>
    </source>
</evidence>
<dbReference type="SMART" id="SM01208">
    <property type="entry name" value="G5"/>
    <property type="match status" value="1"/>
</dbReference>
<accession>A0A3P1T7Q7</accession>
<dbReference type="PROSITE" id="PS51109">
    <property type="entry name" value="G5"/>
    <property type="match status" value="1"/>
</dbReference>
<feature type="compositionally biased region" description="Basic and acidic residues" evidence="6">
    <location>
        <begin position="276"/>
        <end position="290"/>
    </location>
</feature>
<dbReference type="PANTHER" id="PTHR34183:SF8">
    <property type="entry name" value="ENDOLYTIC PEPTIDOGLYCAN TRANSGLYCOSYLASE RLPA-RELATED"/>
    <property type="match status" value="1"/>
</dbReference>
<dbReference type="Gene3D" id="2.20.230.10">
    <property type="entry name" value="Resuscitation-promoting factor rpfb"/>
    <property type="match status" value="1"/>
</dbReference>
<proteinExistence type="inferred from homology"/>
<feature type="chain" id="PRO_5039768380" description="Probable endolytic peptidoglycan transglycosylase RlpA" evidence="4">
    <location>
        <begin position="27"/>
        <end position="398"/>
    </location>
</feature>
<dbReference type="GO" id="GO:0071555">
    <property type="term" value="P:cell wall organization"/>
    <property type="evidence" value="ECO:0007669"/>
    <property type="project" value="UniProtKB-KW"/>
</dbReference>
<dbReference type="CDD" id="cd22268">
    <property type="entry name" value="DPBB_RlpA-like"/>
    <property type="match status" value="1"/>
</dbReference>
<comment type="function">
    <text evidence="4">Lytic transglycosylase with a strong preference for naked glycan strands that lack stem peptides.</text>
</comment>
<dbReference type="GO" id="GO:0000270">
    <property type="term" value="P:peptidoglycan metabolic process"/>
    <property type="evidence" value="ECO:0007669"/>
    <property type="project" value="UniProtKB-UniRule"/>
</dbReference>
<dbReference type="RefSeq" id="WP_124844118.1">
    <property type="nucleotide sequence ID" value="NZ_RQZG01000006.1"/>
</dbReference>
<organism evidence="8 9">
    <name type="scientific">Arachnia propionica</name>
    <dbReference type="NCBI Taxonomy" id="1750"/>
    <lineage>
        <taxon>Bacteria</taxon>
        <taxon>Bacillati</taxon>
        <taxon>Actinomycetota</taxon>
        <taxon>Actinomycetes</taxon>
        <taxon>Propionibacteriales</taxon>
        <taxon>Propionibacteriaceae</taxon>
        <taxon>Arachnia</taxon>
    </lineage>
</organism>
<dbReference type="Gene3D" id="2.40.40.10">
    <property type="entry name" value="RlpA-like domain"/>
    <property type="match status" value="1"/>
</dbReference>
<comment type="caution">
    <text evidence="8">The sequence shown here is derived from an EMBL/GenBank/DDBJ whole genome shotgun (WGS) entry which is preliminary data.</text>
</comment>
<dbReference type="PANTHER" id="PTHR34183">
    <property type="entry name" value="ENDOLYTIC PEPTIDOGLYCAN TRANSGLYCOSYLASE RLPA"/>
    <property type="match status" value="1"/>
</dbReference>
<evidence type="ECO:0000256" key="1">
    <source>
        <dbReference type="ARBA" id="ARBA00022729"/>
    </source>
</evidence>
<dbReference type="InterPro" id="IPR036908">
    <property type="entry name" value="RlpA-like_sf"/>
</dbReference>
<keyword evidence="3 4" id="KW-0961">Cell wall biogenesis/degradation</keyword>
<feature type="signal peptide" evidence="4">
    <location>
        <begin position="1"/>
        <end position="26"/>
    </location>
</feature>
<evidence type="ECO:0000313" key="9">
    <source>
        <dbReference type="Proteomes" id="UP000280819"/>
    </source>
</evidence>
<dbReference type="EC" id="4.2.2.-" evidence="4"/>
<dbReference type="EMBL" id="RQZG01000006">
    <property type="protein sequence ID" value="RRD05370.1"/>
    <property type="molecule type" value="Genomic_DNA"/>
</dbReference>
<dbReference type="Pfam" id="PF03330">
    <property type="entry name" value="DPBB_1"/>
    <property type="match status" value="1"/>
</dbReference>
<dbReference type="NCBIfam" id="TIGR00413">
    <property type="entry name" value="rlpA"/>
    <property type="match status" value="1"/>
</dbReference>
<dbReference type="InterPro" id="IPR012997">
    <property type="entry name" value="RplA"/>
</dbReference>
<dbReference type="Pfam" id="PF07501">
    <property type="entry name" value="G5"/>
    <property type="match status" value="1"/>
</dbReference>
<gene>
    <name evidence="4" type="primary">rlpA</name>
    <name evidence="8" type="ORF">EII34_06450</name>
</gene>
<dbReference type="HAMAP" id="MF_02071">
    <property type="entry name" value="RlpA"/>
    <property type="match status" value="1"/>
</dbReference>
<sequence precursor="true">MAKKHIWIPAAAGGLALTLVGGAALATAMHKNDVSLVVDGVPTSLSVREDTVGEVLELEGISVGEHDVVLPATDAEVTDGMEISVLYGRELSLTVDGESRTVWTTARTVEEALAFLGMDASDAKLSASRSDAIGRDGLALEISTAKNVTLTHQGQTTPVKIAGTVGDALAEAGIAPDEDDILTPTADTVLTEGLEISVVVVDQSTSTKEVAIPFEKTEKESADLKKGKKKVETKGEDGVKTETYLDVYHDGVLQSSTLQGEEVTKKPVDEVTLVGTKEEEKKEKEKKPEEPAPGDDSGGSEDLTPATGNTCKASYYWQGQMTATGERFNPNDLTAAHKTLKFGTKVKVTNPSNGKSVVVRINDRGPYVGGRCLDLSKAAMETIGGTSAGVITVNWEIV</sequence>
<dbReference type="InterPro" id="IPR034718">
    <property type="entry name" value="RlpA"/>
</dbReference>
<dbReference type="SUPFAM" id="SSF50685">
    <property type="entry name" value="Barwin-like endoglucanases"/>
    <property type="match status" value="1"/>
</dbReference>
<feature type="region of interest" description="Disordered" evidence="6">
    <location>
        <begin position="258"/>
        <end position="307"/>
    </location>
</feature>